<comment type="caution">
    <text evidence="11">The sequence shown here is derived from an EMBL/GenBank/DDBJ whole genome shotgun (WGS) entry which is preliminary data.</text>
</comment>
<dbReference type="RefSeq" id="WP_039609235.1">
    <property type="nucleotide sequence ID" value="NZ_JWIC01000005.1"/>
</dbReference>
<dbReference type="InterPro" id="IPR050203">
    <property type="entry name" value="Trp-tRNA_synthetase"/>
</dbReference>
<dbReference type="GO" id="GO:0005524">
    <property type="term" value="F:ATP binding"/>
    <property type="evidence" value="ECO:0007669"/>
    <property type="project" value="UniProtKB-KW"/>
</dbReference>
<dbReference type="EC" id="6.1.1.2" evidence="2 9"/>
<evidence type="ECO:0000256" key="9">
    <source>
        <dbReference type="NCBIfam" id="TIGR00233"/>
    </source>
</evidence>
<dbReference type="GO" id="GO:0005829">
    <property type="term" value="C:cytosol"/>
    <property type="evidence" value="ECO:0007669"/>
    <property type="project" value="TreeGrafter"/>
</dbReference>
<evidence type="ECO:0000256" key="4">
    <source>
        <dbReference type="ARBA" id="ARBA00022741"/>
    </source>
</evidence>
<protein>
    <recommendedName>
        <fullName evidence="2 9">Tryptophan--tRNA ligase</fullName>
        <ecNumber evidence="2 9">6.1.1.2</ecNumber>
    </recommendedName>
</protein>
<dbReference type="GO" id="GO:0004830">
    <property type="term" value="F:tryptophan-tRNA ligase activity"/>
    <property type="evidence" value="ECO:0007669"/>
    <property type="project" value="UniProtKB-UniRule"/>
</dbReference>
<dbReference type="InterPro" id="IPR014729">
    <property type="entry name" value="Rossmann-like_a/b/a_fold"/>
</dbReference>
<keyword evidence="4 10" id="KW-0547">Nucleotide-binding</keyword>
<dbReference type="Proteomes" id="UP000031327">
    <property type="component" value="Unassembled WGS sequence"/>
</dbReference>
<dbReference type="EMBL" id="JWIC01000005">
    <property type="protein sequence ID" value="KID57464.1"/>
    <property type="molecule type" value="Genomic_DNA"/>
</dbReference>
<evidence type="ECO:0000256" key="10">
    <source>
        <dbReference type="RuleBase" id="RU363036"/>
    </source>
</evidence>
<dbReference type="SUPFAM" id="SSF52374">
    <property type="entry name" value="Nucleotidylyl transferase"/>
    <property type="match status" value="1"/>
</dbReference>
<dbReference type="Gene3D" id="1.10.240.10">
    <property type="entry name" value="Tyrosyl-Transfer RNA Synthetase"/>
    <property type="match status" value="1"/>
</dbReference>
<dbReference type="Gene3D" id="3.40.50.620">
    <property type="entry name" value="HUPs"/>
    <property type="match status" value="1"/>
</dbReference>
<keyword evidence="7 10" id="KW-0030">Aminoacyl-tRNA synthetase</keyword>
<gene>
    <name evidence="11" type="ORF">JF50_09690</name>
</gene>
<name>A0A0C1MK89_9GAMM</name>
<dbReference type="FunFam" id="3.40.50.620:FF:000094">
    <property type="entry name" value="Tryptophan--tRNA ligase"/>
    <property type="match status" value="1"/>
</dbReference>
<evidence type="ECO:0000256" key="6">
    <source>
        <dbReference type="ARBA" id="ARBA00022917"/>
    </source>
</evidence>
<dbReference type="PANTHER" id="PTHR43766:SF1">
    <property type="entry name" value="TRYPTOPHAN--TRNA LIGASE, MITOCHONDRIAL"/>
    <property type="match status" value="1"/>
</dbReference>
<dbReference type="InterPro" id="IPR002305">
    <property type="entry name" value="aa-tRNA-synth_Ic"/>
</dbReference>
<comment type="similarity">
    <text evidence="1 10">Belongs to the class-I aminoacyl-tRNA synthetase family.</text>
</comment>
<dbReference type="GO" id="GO:0006436">
    <property type="term" value="P:tryptophanyl-tRNA aminoacylation"/>
    <property type="evidence" value="ECO:0007669"/>
    <property type="project" value="UniProtKB-UniRule"/>
</dbReference>
<reference evidence="11 12" key="1">
    <citation type="submission" date="2014-12" db="EMBL/GenBank/DDBJ databases">
        <title>Draft Genome Sequence of Pseudoalteromonas luteoviolacea HI1.</title>
        <authorList>
            <person name="Asahina A.Y."/>
            <person name="Hadfield M.G."/>
        </authorList>
    </citation>
    <scope>NUCLEOTIDE SEQUENCE [LARGE SCALE GENOMIC DNA]</scope>
    <source>
        <strain evidence="11 12">HI1</strain>
    </source>
</reference>
<dbReference type="NCBIfam" id="TIGR00233">
    <property type="entry name" value="trpS"/>
    <property type="match status" value="1"/>
</dbReference>
<dbReference type="AlphaFoldDB" id="A0A0C1MK89"/>
<dbReference type="CDD" id="cd00806">
    <property type="entry name" value="TrpRS_core"/>
    <property type="match status" value="1"/>
</dbReference>
<evidence type="ECO:0000256" key="8">
    <source>
        <dbReference type="ARBA" id="ARBA00049929"/>
    </source>
</evidence>
<evidence type="ECO:0000256" key="7">
    <source>
        <dbReference type="ARBA" id="ARBA00023146"/>
    </source>
</evidence>
<dbReference type="InterPro" id="IPR002306">
    <property type="entry name" value="Trp-tRNA-ligase"/>
</dbReference>
<evidence type="ECO:0000256" key="1">
    <source>
        <dbReference type="ARBA" id="ARBA00005594"/>
    </source>
</evidence>
<dbReference type="FunFam" id="1.10.240.10:FF:000005">
    <property type="entry name" value="Tryptophan--tRNA ligase"/>
    <property type="match status" value="1"/>
</dbReference>
<sequence length="332" mass="36055">MTHTILTGDRPTGPLHLGHFVGSLQHRVSLQEEYNQTILIADMQGLTDNGHNPKKVADNIFNVMADYLAVGICPTKTTICLQSALPALAELAMYYANLVSVARLERNPTVKAEIASKDFGASIPAGFLSYPISQAADITAFDATLVPVGEDQLPMIELTNEIVRKLNHVAGKQVLIEAKPLLSEVSRLPGVDGKSKMSKSLGNVITFGSTDDEIVKAVRAMYTDPNHIRVDDPGQVEGNVVFTYLDAFHDDKSYVASLKEHYRRGGLGDSKLKGILADCLVNLITPIRARRAQYIADPGQLRAVLLAGTEQANQKSQQVLGRVKQAFGLNIL</sequence>
<dbReference type="PANTHER" id="PTHR43766">
    <property type="entry name" value="TRYPTOPHAN--TRNA LIGASE, MITOCHONDRIAL"/>
    <property type="match status" value="1"/>
</dbReference>
<dbReference type="PRINTS" id="PR01039">
    <property type="entry name" value="TRNASYNTHTRP"/>
</dbReference>
<evidence type="ECO:0000256" key="5">
    <source>
        <dbReference type="ARBA" id="ARBA00022840"/>
    </source>
</evidence>
<dbReference type="PROSITE" id="PS00178">
    <property type="entry name" value="AA_TRNA_LIGASE_I"/>
    <property type="match status" value="1"/>
</dbReference>
<accession>A0A0C1MK89</accession>
<keyword evidence="6 10" id="KW-0648">Protein biosynthesis</keyword>
<evidence type="ECO:0000313" key="12">
    <source>
        <dbReference type="Proteomes" id="UP000031327"/>
    </source>
</evidence>
<comment type="catalytic activity">
    <reaction evidence="8">
        <text>tRNA(Trp) + L-tryptophan + ATP = L-tryptophyl-tRNA(Trp) + AMP + diphosphate + H(+)</text>
        <dbReference type="Rhea" id="RHEA:24080"/>
        <dbReference type="Rhea" id="RHEA-COMP:9671"/>
        <dbReference type="Rhea" id="RHEA-COMP:9705"/>
        <dbReference type="ChEBI" id="CHEBI:15378"/>
        <dbReference type="ChEBI" id="CHEBI:30616"/>
        <dbReference type="ChEBI" id="CHEBI:33019"/>
        <dbReference type="ChEBI" id="CHEBI:57912"/>
        <dbReference type="ChEBI" id="CHEBI:78442"/>
        <dbReference type="ChEBI" id="CHEBI:78535"/>
        <dbReference type="ChEBI" id="CHEBI:456215"/>
        <dbReference type="EC" id="6.1.1.2"/>
    </reaction>
</comment>
<organism evidence="11 12">
    <name type="scientific">Pseudoalteromonas luteoviolacea</name>
    <dbReference type="NCBI Taxonomy" id="43657"/>
    <lineage>
        <taxon>Bacteria</taxon>
        <taxon>Pseudomonadati</taxon>
        <taxon>Pseudomonadota</taxon>
        <taxon>Gammaproteobacteria</taxon>
        <taxon>Alteromonadales</taxon>
        <taxon>Pseudoalteromonadaceae</taxon>
        <taxon>Pseudoalteromonas</taxon>
    </lineage>
</organism>
<dbReference type="Pfam" id="PF00579">
    <property type="entry name" value="tRNA-synt_1b"/>
    <property type="match status" value="1"/>
</dbReference>
<keyword evidence="5 10" id="KW-0067">ATP-binding</keyword>
<evidence type="ECO:0000256" key="3">
    <source>
        <dbReference type="ARBA" id="ARBA00022598"/>
    </source>
</evidence>
<evidence type="ECO:0000313" key="11">
    <source>
        <dbReference type="EMBL" id="KID57464.1"/>
    </source>
</evidence>
<evidence type="ECO:0000256" key="2">
    <source>
        <dbReference type="ARBA" id="ARBA00013161"/>
    </source>
</evidence>
<proteinExistence type="inferred from homology"/>
<keyword evidence="3 10" id="KW-0436">Ligase</keyword>
<dbReference type="OrthoDB" id="9801042at2"/>
<dbReference type="InterPro" id="IPR001412">
    <property type="entry name" value="aa-tRNA-synth_I_CS"/>
</dbReference>